<name>A0A8T2UD82_CERRI</name>
<evidence type="ECO:0000256" key="1">
    <source>
        <dbReference type="ARBA" id="ARBA00022842"/>
    </source>
</evidence>
<dbReference type="GO" id="GO:0004634">
    <property type="term" value="F:phosphopyruvate hydratase activity"/>
    <property type="evidence" value="ECO:0007669"/>
    <property type="project" value="InterPro"/>
</dbReference>
<dbReference type="InterPro" id="IPR020811">
    <property type="entry name" value="Enolase_N"/>
</dbReference>
<accession>A0A8T2UD82</accession>
<dbReference type="InterPro" id="IPR000941">
    <property type="entry name" value="Enolase"/>
</dbReference>
<evidence type="ECO:0000313" key="4">
    <source>
        <dbReference type="Proteomes" id="UP000825935"/>
    </source>
</evidence>
<dbReference type="PANTHER" id="PTHR11902">
    <property type="entry name" value="ENOLASE"/>
    <property type="match status" value="1"/>
</dbReference>
<dbReference type="SUPFAM" id="SSF54826">
    <property type="entry name" value="Enolase N-terminal domain-like"/>
    <property type="match status" value="1"/>
</dbReference>
<dbReference type="GO" id="GO:0000015">
    <property type="term" value="C:phosphopyruvate hydratase complex"/>
    <property type="evidence" value="ECO:0007669"/>
    <property type="project" value="InterPro"/>
</dbReference>
<dbReference type="EMBL" id="CM035411">
    <property type="protein sequence ID" value="KAH7434221.1"/>
    <property type="molecule type" value="Genomic_DNA"/>
</dbReference>
<dbReference type="PANTHER" id="PTHR11902:SF1">
    <property type="entry name" value="ENOLASE"/>
    <property type="match status" value="1"/>
</dbReference>
<dbReference type="Gene3D" id="3.30.390.10">
    <property type="entry name" value="Enolase-like, N-terminal domain"/>
    <property type="match status" value="1"/>
</dbReference>
<keyword evidence="4" id="KW-1185">Reference proteome</keyword>
<sequence>MFYTQIQKPLSSMVTIVFIKARKIFESYGNQTLEADINLSNESFHRAAVSSDAPTDVHKALELRDGGKDYLGKGVSKAVSNVQDIIRPALVGRGLTDQCGIDKCMVETLDGTQNEWGRCK</sequence>
<feature type="domain" description="Enolase N-terminal" evidence="2">
    <location>
        <begin position="16"/>
        <end position="119"/>
    </location>
</feature>
<dbReference type="SMART" id="SM01193">
    <property type="entry name" value="Enolase_N"/>
    <property type="match status" value="1"/>
</dbReference>
<dbReference type="GO" id="GO:0000287">
    <property type="term" value="F:magnesium ion binding"/>
    <property type="evidence" value="ECO:0007669"/>
    <property type="project" value="InterPro"/>
</dbReference>
<organism evidence="3 4">
    <name type="scientific">Ceratopteris richardii</name>
    <name type="common">Triangle waterfern</name>
    <dbReference type="NCBI Taxonomy" id="49495"/>
    <lineage>
        <taxon>Eukaryota</taxon>
        <taxon>Viridiplantae</taxon>
        <taxon>Streptophyta</taxon>
        <taxon>Embryophyta</taxon>
        <taxon>Tracheophyta</taxon>
        <taxon>Polypodiopsida</taxon>
        <taxon>Polypodiidae</taxon>
        <taxon>Polypodiales</taxon>
        <taxon>Pteridineae</taxon>
        <taxon>Pteridaceae</taxon>
        <taxon>Parkerioideae</taxon>
        <taxon>Ceratopteris</taxon>
    </lineage>
</organism>
<comment type="caution">
    <text evidence="3">The sequence shown here is derived from an EMBL/GenBank/DDBJ whole genome shotgun (WGS) entry which is preliminary data.</text>
</comment>
<dbReference type="OrthoDB" id="1739814at2759"/>
<dbReference type="GO" id="GO:0006096">
    <property type="term" value="P:glycolytic process"/>
    <property type="evidence" value="ECO:0007669"/>
    <property type="project" value="InterPro"/>
</dbReference>
<evidence type="ECO:0000313" key="3">
    <source>
        <dbReference type="EMBL" id="KAH7434221.1"/>
    </source>
</evidence>
<protein>
    <recommendedName>
        <fullName evidence="2">Enolase N-terminal domain-containing protein</fullName>
    </recommendedName>
</protein>
<dbReference type="AlphaFoldDB" id="A0A8T2UD82"/>
<dbReference type="Pfam" id="PF03952">
    <property type="entry name" value="Enolase_N"/>
    <property type="match status" value="1"/>
</dbReference>
<reference evidence="3" key="1">
    <citation type="submission" date="2021-08" db="EMBL/GenBank/DDBJ databases">
        <title>WGS assembly of Ceratopteris richardii.</title>
        <authorList>
            <person name="Marchant D.B."/>
            <person name="Chen G."/>
            <person name="Jenkins J."/>
            <person name="Shu S."/>
            <person name="Leebens-Mack J."/>
            <person name="Grimwood J."/>
            <person name="Schmutz J."/>
            <person name="Soltis P."/>
            <person name="Soltis D."/>
            <person name="Chen Z.-H."/>
        </authorList>
    </citation>
    <scope>NUCLEOTIDE SEQUENCE</scope>
    <source>
        <strain evidence="3">Whitten #5841</strain>
        <tissue evidence="3">Leaf</tissue>
    </source>
</reference>
<evidence type="ECO:0000259" key="2">
    <source>
        <dbReference type="SMART" id="SM01193"/>
    </source>
</evidence>
<gene>
    <name evidence="3" type="ORF">KP509_06G006300</name>
</gene>
<dbReference type="InterPro" id="IPR029017">
    <property type="entry name" value="Enolase-like_N"/>
</dbReference>
<dbReference type="Proteomes" id="UP000825935">
    <property type="component" value="Chromosome 6"/>
</dbReference>
<proteinExistence type="predicted"/>
<keyword evidence="1" id="KW-0460">Magnesium</keyword>